<dbReference type="InterPro" id="IPR053138">
    <property type="entry name" value="N-alpha-Ac-DABA_deacetylase"/>
</dbReference>
<name>B1X1P3_CROS5</name>
<dbReference type="Proteomes" id="UP000001203">
    <property type="component" value="Chromosome circular"/>
</dbReference>
<dbReference type="AlphaFoldDB" id="B1X1P3"/>
<evidence type="ECO:0000313" key="7">
    <source>
        <dbReference type="Proteomes" id="UP000001203"/>
    </source>
</evidence>
<dbReference type="STRING" id="43989.cce_3725"/>
<feature type="domain" description="Succinylglutamate desuccinylase/Aspartoacylase catalytic" evidence="5">
    <location>
        <begin position="33"/>
        <end position="275"/>
    </location>
</feature>
<dbReference type="SUPFAM" id="SSF53187">
    <property type="entry name" value="Zn-dependent exopeptidases"/>
    <property type="match status" value="1"/>
</dbReference>
<evidence type="ECO:0000256" key="3">
    <source>
        <dbReference type="ARBA" id="ARBA00022801"/>
    </source>
</evidence>
<dbReference type="HOGENOM" id="CLU_062226_0_0_3"/>
<dbReference type="GO" id="GO:0046872">
    <property type="term" value="F:metal ion binding"/>
    <property type="evidence" value="ECO:0007669"/>
    <property type="project" value="UniProtKB-KW"/>
</dbReference>
<protein>
    <recommendedName>
        <fullName evidence="5">Succinylglutamate desuccinylase/Aspartoacylase catalytic domain-containing protein</fullName>
    </recommendedName>
</protein>
<sequence>MKPTIETLNLFKLASGDEFFLQLYQFIGKKRNKKVYIQSNLHGSEIVGNAVISQLIDFLSTLKKSELEGEIWLLPVCNPLGTNQRNHFFSSGRFNSYDGKDWNRIFWDYEKICHNLDEFVQENLKFDSLTIQENFLQQQKIAFSKQLEKINHPSGAPLFEQYRYQLQSLSMDANYVIDIHSSSNQCIDYLFCFPGEQENSAKYFQIDYGILMDTYDGDAFDEAFMKPWLALEKKFEKVGRKINVDRESWTLELGSGMKMNPQSVTIGVKGIINYLVKKGVLKLEHYSLISNEITLVSRQNIRNYYAPTGGMIQNRLSLKTRVQAGDKLYEILSFNKRGYLPEVIQVCAEKDGFVFDVSTNYSVNQGDYVLALCSINLEHLC</sequence>
<evidence type="ECO:0000256" key="2">
    <source>
        <dbReference type="ARBA" id="ARBA00022723"/>
    </source>
</evidence>
<keyword evidence="3" id="KW-0378">Hydrolase</keyword>
<reference evidence="6 7" key="1">
    <citation type="journal article" date="2008" name="Proc. Natl. Acad. Sci. U.S.A.">
        <title>The genome of Cyanothece 51142, a unicellular diazotrophic cyanobacterium important in the marine nitrogen cycle.</title>
        <authorList>
            <person name="Welsh E.A."/>
            <person name="Liberton M."/>
            <person name="Stoeckel J."/>
            <person name="Loh T."/>
            <person name="Elvitigala T."/>
            <person name="Wang C."/>
            <person name="Wollam A."/>
            <person name="Fulton R.S."/>
            <person name="Clifton S.W."/>
            <person name="Jacobs J.M."/>
            <person name="Aurora R."/>
            <person name="Ghosh B.K."/>
            <person name="Sherman L.A."/>
            <person name="Smith R.D."/>
            <person name="Wilson R.K."/>
            <person name="Pakrasi H.B."/>
        </authorList>
    </citation>
    <scope>NUCLEOTIDE SEQUENCE [LARGE SCALE GENOMIC DNA]</scope>
    <source>
        <strain evidence="7">ATCC 51142 / BH68</strain>
    </source>
</reference>
<gene>
    <name evidence="6" type="ordered locus">cce_3725</name>
</gene>
<evidence type="ECO:0000259" key="5">
    <source>
        <dbReference type="Pfam" id="PF24827"/>
    </source>
</evidence>
<evidence type="ECO:0000256" key="4">
    <source>
        <dbReference type="ARBA" id="ARBA00022833"/>
    </source>
</evidence>
<organism evidence="6 7">
    <name type="scientific">Crocosphaera subtropica (strain ATCC 51142 / BH68)</name>
    <name type="common">Cyanothece sp. (strain ATCC 51142)</name>
    <dbReference type="NCBI Taxonomy" id="43989"/>
    <lineage>
        <taxon>Bacteria</taxon>
        <taxon>Bacillati</taxon>
        <taxon>Cyanobacteriota</taxon>
        <taxon>Cyanophyceae</taxon>
        <taxon>Oscillatoriophycideae</taxon>
        <taxon>Chroococcales</taxon>
        <taxon>Aphanothecaceae</taxon>
        <taxon>Crocosphaera</taxon>
        <taxon>Crocosphaera subtropica</taxon>
    </lineage>
</organism>
<dbReference type="InterPro" id="IPR055438">
    <property type="entry name" value="AstE_AspA_cat"/>
</dbReference>
<accession>B1X1P3</accession>
<dbReference type="PANTHER" id="PTHR37326:SF1">
    <property type="entry name" value="BLL3975 PROTEIN"/>
    <property type="match status" value="1"/>
</dbReference>
<dbReference type="Gene3D" id="3.40.630.10">
    <property type="entry name" value="Zn peptidases"/>
    <property type="match status" value="1"/>
</dbReference>
<dbReference type="eggNOG" id="COG3608">
    <property type="taxonomic scope" value="Bacteria"/>
</dbReference>
<dbReference type="KEGG" id="cyt:cce_3725"/>
<proteinExistence type="predicted"/>
<dbReference type="Pfam" id="PF24827">
    <property type="entry name" value="AstE_AspA_cat"/>
    <property type="match status" value="1"/>
</dbReference>
<evidence type="ECO:0000256" key="1">
    <source>
        <dbReference type="ARBA" id="ARBA00001947"/>
    </source>
</evidence>
<comment type="cofactor">
    <cofactor evidence="1">
        <name>Zn(2+)</name>
        <dbReference type="ChEBI" id="CHEBI:29105"/>
    </cofactor>
</comment>
<keyword evidence="2" id="KW-0479">Metal-binding</keyword>
<dbReference type="OrthoDB" id="527673at2"/>
<dbReference type="GO" id="GO:0016788">
    <property type="term" value="F:hydrolase activity, acting on ester bonds"/>
    <property type="evidence" value="ECO:0007669"/>
    <property type="project" value="InterPro"/>
</dbReference>
<evidence type="ECO:0000313" key="6">
    <source>
        <dbReference type="EMBL" id="ACB53073.1"/>
    </source>
</evidence>
<dbReference type="Gene3D" id="2.40.50.100">
    <property type="match status" value="1"/>
</dbReference>
<dbReference type="PANTHER" id="PTHR37326">
    <property type="entry name" value="BLL3975 PROTEIN"/>
    <property type="match status" value="1"/>
</dbReference>
<keyword evidence="7" id="KW-1185">Reference proteome</keyword>
<keyword evidence="4" id="KW-0862">Zinc</keyword>
<dbReference type="EMBL" id="CP000806">
    <property type="protein sequence ID" value="ACB53073.1"/>
    <property type="molecule type" value="Genomic_DNA"/>
</dbReference>
<dbReference type="RefSeq" id="WP_009545118.1">
    <property type="nucleotide sequence ID" value="NC_010546.1"/>
</dbReference>